<dbReference type="STRING" id="1235814.GCA_000613385_03849"/>
<protein>
    <submittedName>
        <fullName evidence="4">DNA-binding protein</fullName>
    </submittedName>
</protein>
<proteinExistence type="predicted"/>
<dbReference type="GO" id="GO:0003677">
    <property type="term" value="F:DNA binding"/>
    <property type="evidence" value="ECO:0007669"/>
    <property type="project" value="UniProtKB-KW"/>
</dbReference>
<sequence>MAKVFSFTSVLRKNMLDKEKPDMYYALTKSSGEIDIDEMAERIQRSSTVNWADVLCVLPALQTEMIESFKKAEIVRLGGLGSFYVTLRSSGALIPKDVKEGLIKGARVRFRPGMEIKNVLKTLEYSKYKPENSDGDKNDGDKNDPEKPDGTPNPNPGGDDGETPDPAA</sequence>
<dbReference type="SUPFAM" id="SSF47729">
    <property type="entry name" value="IHF-like DNA-binding proteins"/>
    <property type="match status" value="1"/>
</dbReference>
<dbReference type="RefSeq" id="WP_121765369.1">
    <property type="nucleotide sequence ID" value="NZ_CAOXXL010000070.1"/>
</dbReference>
<accession>A0A3L7Z7E1</accession>
<keyword evidence="1 4" id="KW-0238">DNA-binding</keyword>
<evidence type="ECO:0000256" key="1">
    <source>
        <dbReference type="ARBA" id="ARBA00023125"/>
    </source>
</evidence>
<reference evidence="4 5" key="1">
    <citation type="submission" date="2018-09" db="EMBL/GenBank/DDBJ databases">
        <title>Murine metabolic-syndrome-specific gut microbial biobank.</title>
        <authorList>
            <person name="Liu C."/>
        </authorList>
    </citation>
    <scope>NUCLEOTIDE SEQUENCE [LARGE SCALE GENOMIC DNA]</scope>
    <source>
        <strain evidence="4 5">0.1X-D8-26</strain>
    </source>
</reference>
<dbReference type="Pfam" id="PF18291">
    <property type="entry name" value="HU-HIG"/>
    <property type="match status" value="1"/>
</dbReference>
<evidence type="ECO:0000259" key="3">
    <source>
        <dbReference type="Pfam" id="PF18291"/>
    </source>
</evidence>
<gene>
    <name evidence="4" type="ORF">D7Y07_06080</name>
</gene>
<dbReference type="InterPro" id="IPR010992">
    <property type="entry name" value="IHF-like_DNA-bd_dom_sf"/>
</dbReference>
<feature type="compositionally biased region" description="Acidic residues" evidence="2">
    <location>
        <begin position="159"/>
        <end position="168"/>
    </location>
</feature>
<dbReference type="Gene3D" id="4.10.520.10">
    <property type="entry name" value="IHF-like DNA-binding proteins"/>
    <property type="match status" value="1"/>
</dbReference>
<feature type="domain" description="HU" evidence="3">
    <location>
        <begin position="11"/>
        <end position="125"/>
    </location>
</feature>
<dbReference type="NCBIfam" id="TIGR01201">
    <property type="entry name" value="HU_rel"/>
    <property type="match status" value="1"/>
</dbReference>
<feature type="compositionally biased region" description="Basic and acidic residues" evidence="2">
    <location>
        <begin position="127"/>
        <end position="149"/>
    </location>
</feature>
<evidence type="ECO:0000256" key="2">
    <source>
        <dbReference type="SAM" id="MobiDB-lite"/>
    </source>
</evidence>
<evidence type="ECO:0000313" key="4">
    <source>
        <dbReference type="EMBL" id="RLT80947.1"/>
    </source>
</evidence>
<dbReference type="AlphaFoldDB" id="A0A3L7Z7E1"/>
<dbReference type="Proteomes" id="UP000267159">
    <property type="component" value="Unassembled WGS sequence"/>
</dbReference>
<dbReference type="InterPro" id="IPR005902">
    <property type="entry name" value="HU_DNA-bd_put"/>
</dbReference>
<organism evidence="4 5">
    <name type="scientific">Bacteroides acidifaciens</name>
    <dbReference type="NCBI Taxonomy" id="85831"/>
    <lineage>
        <taxon>Bacteria</taxon>
        <taxon>Pseudomonadati</taxon>
        <taxon>Bacteroidota</taxon>
        <taxon>Bacteroidia</taxon>
        <taxon>Bacteroidales</taxon>
        <taxon>Bacteroidaceae</taxon>
        <taxon>Bacteroides</taxon>
    </lineage>
</organism>
<dbReference type="InterPro" id="IPR041607">
    <property type="entry name" value="HU-HIG"/>
</dbReference>
<evidence type="ECO:0000313" key="5">
    <source>
        <dbReference type="Proteomes" id="UP000267159"/>
    </source>
</evidence>
<name>A0A3L7Z7E1_9BACE</name>
<dbReference type="EMBL" id="RAZM01000012">
    <property type="protein sequence ID" value="RLT80947.1"/>
    <property type="molecule type" value="Genomic_DNA"/>
</dbReference>
<comment type="caution">
    <text evidence="4">The sequence shown here is derived from an EMBL/GenBank/DDBJ whole genome shotgun (WGS) entry which is preliminary data.</text>
</comment>
<feature type="region of interest" description="Disordered" evidence="2">
    <location>
        <begin position="127"/>
        <end position="168"/>
    </location>
</feature>